<evidence type="ECO:0000313" key="1">
    <source>
        <dbReference type="EMBL" id="WYW18864.1"/>
    </source>
</evidence>
<gene>
    <name evidence="1" type="ORF">LCL61_25300</name>
</gene>
<keyword evidence="2" id="KW-1185">Reference proteome</keyword>
<protein>
    <submittedName>
        <fullName evidence="1">Uncharacterized protein</fullName>
    </submittedName>
</protein>
<organism evidence="1 2">
    <name type="scientific">Amycolatopsis coloradensis</name>
    <dbReference type="NCBI Taxonomy" id="76021"/>
    <lineage>
        <taxon>Bacteria</taxon>
        <taxon>Bacillati</taxon>
        <taxon>Actinomycetota</taxon>
        <taxon>Actinomycetes</taxon>
        <taxon>Pseudonocardiales</taxon>
        <taxon>Pseudonocardiaceae</taxon>
        <taxon>Amycolatopsis</taxon>
    </lineage>
</organism>
<proteinExistence type="predicted"/>
<dbReference type="EMBL" id="CP150484">
    <property type="protein sequence ID" value="WYW18864.1"/>
    <property type="molecule type" value="Genomic_DNA"/>
</dbReference>
<sequence>MDHLDDDPDDLAKWGLHCFCLGARSTPHHVVKMDDNGRLLFRARLGVSRTELRHQGIDPLDSQIALLRAYHLIAVEGDRLVTTFPVLGSQETAALRARMAGLADVIAPEIAADVSAFSDVLAGRGLAHCVYGVLFGYVIDGLVWDCLRSDGLLPAGELSVERPYWNGAFWAVYPPREGAMGTNEIKEAGVGLTMVWTDPTVESLNRLVESPALRPALRAVGRGDLPRATFMAGEGHTWTLTVDGAWPTIPLIRRRESDPVHAIGLRIAAKVVSVLLRDMLKPGVVVAAHELIWNLMEALEAAGIIRRPAVFGGSQATPGALAAQMFLVVDGSTS</sequence>
<evidence type="ECO:0000313" key="2">
    <source>
        <dbReference type="Proteomes" id="UP001456344"/>
    </source>
</evidence>
<reference evidence="1" key="1">
    <citation type="submission" date="2023-10" db="EMBL/GenBank/DDBJ databases">
        <title>Whole genome sequencing of actinobacterial strain Amycolatopsis sp. (BCA-696) identifies the underlying plant growth-promoting genes.</title>
        <authorList>
            <person name="Gandham P."/>
            <person name="Vadla N."/>
            <person name="Saji A."/>
            <person name="Srinivas V."/>
            <person name="Ruperao P."/>
            <person name="Selvanayagam S."/>
            <person name="Saxena R.K."/>
            <person name="Rathore A."/>
            <person name="Gopalakrishnan S."/>
            <person name="Thakur V."/>
        </authorList>
    </citation>
    <scope>NUCLEOTIDE SEQUENCE</scope>
    <source>
        <strain evidence="1">BCA-696</strain>
    </source>
</reference>
<dbReference type="Proteomes" id="UP001456344">
    <property type="component" value="Chromosome"/>
</dbReference>
<name>A0ACD5BI12_9PSEU</name>
<accession>A0ACD5BI12</accession>